<evidence type="ECO:0000313" key="2">
    <source>
        <dbReference type="Proteomes" id="UP000030742"/>
    </source>
</evidence>
<dbReference type="AlphaFoldDB" id="U4UHY6"/>
<organism evidence="1 2">
    <name type="scientific">Dendroctonus ponderosae</name>
    <name type="common">Mountain pine beetle</name>
    <dbReference type="NCBI Taxonomy" id="77166"/>
    <lineage>
        <taxon>Eukaryota</taxon>
        <taxon>Metazoa</taxon>
        <taxon>Ecdysozoa</taxon>
        <taxon>Arthropoda</taxon>
        <taxon>Hexapoda</taxon>
        <taxon>Insecta</taxon>
        <taxon>Pterygota</taxon>
        <taxon>Neoptera</taxon>
        <taxon>Endopterygota</taxon>
        <taxon>Coleoptera</taxon>
        <taxon>Polyphaga</taxon>
        <taxon>Cucujiformia</taxon>
        <taxon>Curculionidae</taxon>
        <taxon>Scolytinae</taxon>
        <taxon>Dendroctonus</taxon>
    </lineage>
</organism>
<protein>
    <submittedName>
        <fullName evidence="1">Uncharacterized protein</fullName>
    </submittedName>
</protein>
<dbReference type="EMBL" id="KB632225">
    <property type="protein sequence ID" value="ERL90226.1"/>
    <property type="molecule type" value="Genomic_DNA"/>
</dbReference>
<gene>
    <name evidence="1" type="ORF">D910_07579</name>
</gene>
<accession>U4UHY6</accession>
<evidence type="ECO:0000313" key="1">
    <source>
        <dbReference type="EMBL" id="ERL90226.1"/>
    </source>
</evidence>
<proteinExistence type="predicted"/>
<sequence>MSRRDRIPRPERPNNPFPAYRHVGYIAFHQLTGQFLTCIDDVSHNTHSPVLETWRFVRQ</sequence>
<dbReference type="Proteomes" id="UP000030742">
    <property type="component" value="Unassembled WGS sequence"/>
</dbReference>
<reference evidence="1 2" key="1">
    <citation type="journal article" date="2013" name="Genome Biol.">
        <title>Draft genome of the mountain pine beetle, Dendroctonus ponderosae Hopkins, a major forest pest.</title>
        <authorList>
            <person name="Keeling C.I."/>
            <person name="Yuen M.M."/>
            <person name="Liao N.Y."/>
            <person name="Docking T.R."/>
            <person name="Chan S.K."/>
            <person name="Taylor G.A."/>
            <person name="Palmquist D.L."/>
            <person name="Jackman S.D."/>
            <person name="Nguyen A."/>
            <person name="Li M."/>
            <person name="Henderson H."/>
            <person name="Janes J.K."/>
            <person name="Zhao Y."/>
            <person name="Pandoh P."/>
            <person name="Moore R."/>
            <person name="Sperling F.A."/>
            <person name="Huber D.P."/>
            <person name="Birol I."/>
            <person name="Jones S.J."/>
            <person name="Bohlmann J."/>
        </authorList>
    </citation>
    <scope>NUCLEOTIDE SEQUENCE</scope>
</reference>
<name>U4UHY6_DENPD</name>